<gene>
    <name evidence="2" type="ORF">FRZ67_04055</name>
</gene>
<evidence type="ECO:0000256" key="1">
    <source>
        <dbReference type="SAM" id="Phobius"/>
    </source>
</evidence>
<dbReference type="EMBL" id="CP042435">
    <property type="protein sequence ID" value="QEC66506.1"/>
    <property type="molecule type" value="Genomic_DNA"/>
</dbReference>
<evidence type="ECO:0000313" key="3">
    <source>
        <dbReference type="Proteomes" id="UP000321533"/>
    </source>
</evidence>
<organism evidence="2 3">
    <name type="scientific">Panacibacter ginsenosidivorans</name>
    <dbReference type="NCBI Taxonomy" id="1813871"/>
    <lineage>
        <taxon>Bacteria</taxon>
        <taxon>Pseudomonadati</taxon>
        <taxon>Bacteroidota</taxon>
        <taxon>Chitinophagia</taxon>
        <taxon>Chitinophagales</taxon>
        <taxon>Chitinophagaceae</taxon>
        <taxon>Panacibacter</taxon>
    </lineage>
</organism>
<keyword evidence="1" id="KW-1133">Transmembrane helix</keyword>
<reference evidence="2 3" key="1">
    <citation type="journal article" date="2016" name="Int. J. Syst. Evol. Microbiol.">
        <title>Panacibacter ginsenosidivorans gen. nov., sp. nov., with ginsenoside converting activity isolated from soil of a ginseng field.</title>
        <authorList>
            <person name="Siddiqi M.Z."/>
            <person name="Muhammad Shafi S."/>
            <person name="Choi K.D."/>
            <person name="Im W.T."/>
        </authorList>
    </citation>
    <scope>NUCLEOTIDE SEQUENCE [LARGE SCALE GENOMIC DNA]</scope>
    <source>
        <strain evidence="2 3">Gsoil1550</strain>
    </source>
</reference>
<name>A0A5B8V748_9BACT</name>
<feature type="transmembrane region" description="Helical" evidence="1">
    <location>
        <begin position="20"/>
        <end position="39"/>
    </location>
</feature>
<dbReference type="RefSeq" id="WP_147188306.1">
    <property type="nucleotide sequence ID" value="NZ_CP042435.1"/>
</dbReference>
<accession>A0A5B8V748</accession>
<evidence type="ECO:0000313" key="2">
    <source>
        <dbReference type="EMBL" id="QEC66506.1"/>
    </source>
</evidence>
<dbReference type="Proteomes" id="UP000321533">
    <property type="component" value="Chromosome"/>
</dbReference>
<sequence>MLLQIKKTGDKTYRIDGNPYFIAGLVCFIITFLLGLIGTKGLDKAFVYAAGITILVTPIVYVLDQVGKKKHRKIISSKLFQHLLAIGFEVEEQKDYTGLIGERNQTAFRIYYDWNKLSKGFFSFGDIVIVGYFEPLVNNFEKGTINEELLNSLNSKYKETFWTSKKILSRFAPAFFLRHLNYYPFTNTDAVIADLDKITDLIKESGLTPISKKALLERQKEFGYNYAPPIDTFGLEQVD</sequence>
<proteinExistence type="predicted"/>
<keyword evidence="1" id="KW-0472">Membrane</keyword>
<keyword evidence="1" id="KW-0812">Transmembrane</keyword>
<dbReference type="KEGG" id="pgin:FRZ67_04055"/>
<dbReference type="AlphaFoldDB" id="A0A5B8V748"/>
<protein>
    <submittedName>
        <fullName evidence="2">Uncharacterized protein</fullName>
    </submittedName>
</protein>
<keyword evidence="3" id="KW-1185">Reference proteome</keyword>
<feature type="transmembrane region" description="Helical" evidence="1">
    <location>
        <begin position="45"/>
        <end position="63"/>
    </location>
</feature>
<dbReference type="OrthoDB" id="1260488at2"/>